<dbReference type="PRINTS" id="PR00725">
    <property type="entry name" value="DADACBPTASE1"/>
</dbReference>
<dbReference type="InterPro" id="IPR001967">
    <property type="entry name" value="Peptidase_S11_N"/>
</dbReference>
<dbReference type="PANTHER" id="PTHR21581">
    <property type="entry name" value="D-ALANYL-D-ALANINE CARBOXYPEPTIDASE"/>
    <property type="match status" value="1"/>
</dbReference>
<protein>
    <recommendedName>
        <fullName evidence="4">serine-type D-Ala-D-Ala carboxypeptidase</fullName>
        <ecNumber evidence="4">3.4.16.4</ecNumber>
    </recommendedName>
</protein>
<keyword evidence="9" id="KW-0133">Cell shape</keyword>
<dbReference type="Gene3D" id="2.60.410.10">
    <property type="entry name" value="D-Ala-D-Ala carboxypeptidase, C-terminal domain"/>
    <property type="match status" value="1"/>
</dbReference>
<evidence type="ECO:0000313" key="19">
    <source>
        <dbReference type="Proteomes" id="UP001529340"/>
    </source>
</evidence>
<comment type="function">
    <text evidence="1">Removes C-terminal D-alanyl residues from sugar-peptide cell wall precursors.</text>
</comment>
<keyword evidence="6" id="KW-0645">Protease</keyword>
<evidence type="ECO:0000256" key="10">
    <source>
        <dbReference type="ARBA" id="ARBA00022984"/>
    </source>
</evidence>
<keyword evidence="7 15" id="KW-0732">Signal</keyword>
<evidence type="ECO:0000256" key="2">
    <source>
        <dbReference type="ARBA" id="ARBA00004752"/>
    </source>
</evidence>
<evidence type="ECO:0000256" key="7">
    <source>
        <dbReference type="ARBA" id="ARBA00022729"/>
    </source>
</evidence>
<feature type="domain" description="Peptidase S11 D-alanyl-D-alanine carboxypeptidase A N-terminal" evidence="16">
    <location>
        <begin position="24"/>
        <end position="261"/>
    </location>
</feature>
<evidence type="ECO:0000256" key="3">
    <source>
        <dbReference type="ARBA" id="ARBA00007164"/>
    </source>
</evidence>
<evidence type="ECO:0000256" key="15">
    <source>
        <dbReference type="SAM" id="SignalP"/>
    </source>
</evidence>
<feature type="chain" id="PRO_5047413458" description="serine-type D-Ala-D-Ala carboxypeptidase" evidence="15">
    <location>
        <begin position="24"/>
        <end position="419"/>
    </location>
</feature>
<feature type="domain" description="Peptidase S11 D-Ala-D-Ala carboxypeptidase A C-terminal" evidence="17">
    <location>
        <begin position="309"/>
        <end position="371"/>
    </location>
</feature>
<dbReference type="EC" id="3.4.16.4" evidence="4"/>
<reference evidence="18" key="2">
    <citation type="submission" date="2023-06" db="EMBL/GenBank/DDBJ databases">
        <authorList>
            <person name="Zeman M."/>
            <person name="Kubasova T."/>
            <person name="Jahodarova E."/>
            <person name="Nykrynova M."/>
            <person name="Rychlik I."/>
        </authorList>
    </citation>
    <scope>NUCLEOTIDE SEQUENCE</scope>
    <source>
        <strain evidence="18">ET39</strain>
    </source>
</reference>
<accession>A0ABT7UCP0</accession>
<name>A0ABT7UCP0_9FIRM</name>
<evidence type="ECO:0000256" key="9">
    <source>
        <dbReference type="ARBA" id="ARBA00022960"/>
    </source>
</evidence>
<dbReference type="InterPro" id="IPR037167">
    <property type="entry name" value="Peptidase_S11_C_sf"/>
</dbReference>
<evidence type="ECO:0000259" key="17">
    <source>
        <dbReference type="Pfam" id="PF07943"/>
    </source>
</evidence>
<keyword evidence="8 18" id="KW-0378">Hydrolase</keyword>
<comment type="catalytic activity">
    <reaction evidence="12">
        <text>Preferential cleavage: (Ac)2-L-Lys-D-Ala-|-D-Ala. Also transpeptidation of peptidyl-alanyl moieties that are N-acyl substituents of D-alanine.</text>
        <dbReference type="EC" id="3.4.16.4"/>
    </reaction>
</comment>
<evidence type="ECO:0000256" key="11">
    <source>
        <dbReference type="ARBA" id="ARBA00023316"/>
    </source>
</evidence>
<evidence type="ECO:0000256" key="8">
    <source>
        <dbReference type="ARBA" id="ARBA00022801"/>
    </source>
</evidence>
<sequence>MIKRGIGMLLAVVLLYAPLPLRAAQTLTIDSTYGYAVDLHTLQVLYEKESDQRMYPASMTKVLTALTALDAIESLDDEVTITLEMLEGLEDGTYTLAGFLNGEVVTMRDLLYGVLLPSGADACQAFAVSLFGSEEAMVEAMNAKAKALGMEDSHFTNTVGMHDEDHYTSARDLALLMAAAWDNEELRTAMSTREYATSSSYYHGEGIALYNSWDQQLSIAGIDEAYVLGGKTGYTPEAGYCFFGVCEIQGAEVIVVAAGASSDAGAGGSMSDVTAICSYIDEQMEPVELAQEQDELYTLDLRHTFHEPLTLRAPSVIRAWVPKGEDAQADLRITVENDQAPVTSGDQLASAEVWIDDARVASLPLTAPVSVDSDGFAVVLDTVRAIVWPYGVALVIAAGSGYGIYTLGRKWKQKTGSAR</sequence>
<dbReference type="InterPro" id="IPR012338">
    <property type="entry name" value="Beta-lactam/transpept-like"/>
</dbReference>
<dbReference type="Pfam" id="PF00768">
    <property type="entry name" value="Peptidase_S11"/>
    <property type="match status" value="1"/>
</dbReference>
<evidence type="ECO:0000259" key="16">
    <source>
        <dbReference type="Pfam" id="PF00768"/>
    </source>
</evidence>
<dbReference type="InterPro" id="IPR012907">
    <property type="entry name" value="Peptidase_S11_C"/>
</dbReference>
<dbReference type="PANTHER" id="PTHR21581:SF6">
    <property type="entry name" value="TRAFFICKING PROTEIN PARTICLE COMPLEX SUBUNIT 12"/>
    <property type="match status" value="1"/>
</dbReference>
<dbReference type="InterPro" id="IPR018044">
    <property type="entry name" value="Peptidase_S11"/>
</dbReference>
<dbReference type="SUPFAM" id="SSF69189">
    <property type="entry name" value="Penicillin-binding protein associated domain"/>
    <property type="match status" value="1"/>
</dbReference>
<comment type="similarity">
    <text evidence="3 13">Belongs to the peptidase S11 family.</text>
</comment>
<dbReference type="Proteomes" id="UP001529340">
    <property type="component" value="Unassembled WGS sequence"/>
</dbReference>
<keyword evidence="19" id="KW-1185">Reference proteome</keyword>
<evidence type="ECO:0000256" key="1">
    <source>
        <dbReference type="ARBA" id="ARBA00003217"/>
    </source>
</evidence>
<dbReference type="SUPFAM" id="SSF56601">
    <property type="entry name" value="beta-lactamase/transpeptidase-like"/>
    <property type="match status" value="1"/>
</dbReference>
<evidence type="ECO:0000313" key="18">
    <source>
        <dbReference type="EMBL" id="MDM8157391.1"/>
    </source>
</evidence>
<dbReference type="GO" id="GO:0004180">
    <property type="term" value="F:carboxypeptidase activity"/>
    <property type="evidence" value="ECO:0007669"/>
    <property type="project" value="UniProtKB-KW"/>
</dbReference>
<keyword evidence="14" id="KW-0812">Transmembrane</keyword>
<comment type="caution">
    <text evidence="18">The sequence shown here is derived from an EMBL/GenBank/DDBJ whole genome shotgun (WGS) entry which is preliminary data.</text>
</comment>
<gene>
    <name evidence="18" type="ORF">QUV96_07055</name>
</gene>
<proteinExistence type="inferred from homology"/>
<keyword evidence="14" id="KW-1133">Transmembrane helix</keyword>
<dbReference type="Pfam" id="PF07943">
    <property type="entry name" value="PBP5_C"/>
    <property type="match status" value="1"/>
</dbReference>
<evidence type="ECO:0000256" key="12">
    <source>
        <dbReference type="ARBA" id="ARBA00034000"/>
    </source>
</evidence>
<dbReference type="RefSeq" id="WP_289607850.1">
    <property type="nucleotide sequence ID" value="NZ_JAUDCG010000027.1"/>
</dbReference>
<dbReference type="Gene3D" id="3.40.710.10">
    <property type="entry name" value="DD-peptidase/beta-lactamase superfamily"/>
    <property type="match status" value="1"/>
</dbReference>
<reference evidence="18" key="1">
    <citation type="submission" date="2023-06" db="EMBL/GenBank/DDBJ databases">
        <title>Identification and characterization of horizontal gene transfer across gut microbiota members of farm animals based on homology search.</title>
        <authorList>
            <person name="Schwarzerova J."/>
            <person name="Nykrynova M."/>
            <person name="Jureckova K."/>
            <person name="Cejkova D."/>
            <person name="Rychlik I."/>
        </authorList>
    </citation>
    <scope>NUCLEOTIDE SEQUENCE</scope>
    <source>
        <strain evidence="18">ET39</strain>
    </source>
</reference>
<dbReference type="EMBL" id="JAUDCG010000027">
    <property type="protein sequence ID" value="MDM8157391.1"/>
    <property type="molecule type" value="Genomic_DNA"/>
</dbReference>
<dbReference type="InterPro" id="IPR015956">
    <property type="entry name" value="Peniciliin-bd_prot_C_sf"/>
</dbReference>
<keyword evidence="5 18" id="KW-0121">Carboxypeptidase</keyword>
<keyword evidence="14" id="KW-0472">Membrane</keyword>
<evidence type="ECO:0000256" key="13">
    <source>
        <dbReference type="RuleBase" id="RU004016"/>
    </source>
</evidence>
<keyword evidence="11" id="KW-0961">Cell wall biogenesis/degradation</keyword>
<comment type="pathway">
    <text evidence="2">Cell wall biogenesis; peptidoglycan biosynthesis.</text>
</comment>
<evidence type="ECO:0000256" key="6">
    <source>
        <dbReference type="ARBA" id="ARBA00022670"/>
    </source>
</evidence>
<evidence type="ECO:0000256" key="5">
    <source>
        <dbReference type="ARBA" id="ARBA00022645"/>
    </source>
</evidence>
<feature type="transmembrane region" description="Helical" evidence="14">
    <location>
        <begin position="387"/>
        <end position="405"/>
    </location>
</feature>
<organism evidence="18 19">
    <name type="scientific">Amedibacillus dolichus</name>
    <dbReference type="NCBI Taxonomy" id="31971"/>
    <lineage>
        <taxon>Bacteria</taxon>
        <taxon>Bacillati</taxon>
        <taxon>Bacillota</taxon>
        <taxon>Erysipelotrichia</taxon>
        <taxon>Erysipelotrichales</taxon>
        <taxon>Erysipelotrichaceae</taxon>
        <taxon>Amedibacillus</taxon>
    </lineage>
</organism>
<feature type="signal peptide" evidence="15">
    <location>
        <begin position="1"/>
        <end position="23"/>
    </location>
</feature>
<evidence type="ECO:0000256" key="4">
    <source>
        <dbReference type="ARBA" id="ARBA00012448"/>
    </source>
</evidence>
<evidence type="ECO:0000256" key="14">
    <source>
        <dbReference type="SAM" id="Phobius"/>
    </source>
</evidence>
<keyword evidence="10" id="KW-0573">Peptidoglycan synthesis</keyword>